<dbReference type="InterPro" id="IPR005119">
    <property type="entry name" value="LysR_subst-bd"/>
</dbReference>
<dbReference type="PANTHER" id="PTHR30537:SF5">
    <property type="entry name" value="HTH-TYPE TRANSCRIPTIONAL ACTIVATOR TTDR-RELATED"/>
    <property type="match status" value="1"/>
</dbReference>
<reference evidence="6" key="1">
    <citation type="submission" date="2024-05" db="EMBL/GenBank/DDBJ databases">
        <title>Genome Sequences of Four Agar- Degrading Marine Bacteria.</title>
        <authorList>
            <person name="Phillips E.K."/>
            <person name="Shaffer J.C."/>
            <person name="Henson M.W."/>
            <person name="Temperton B."/>
            <person name="Thrash C.J."/>
            <person name="Martin M.O."/>
        </authorList>
    </citation>
    <scope>NUCLEOTIDE SEQUENCE</scope>
    <source>
        <strain evidence="6">EKP203</strain>
    </source>
</reference>
<keyword evidence="7" id="KW-1185">Reference proteome</keyword>
<dbReference type="SUPFAM" id="SSF46785">
    <property type="entry name" value="Winged helix' DNA-binding domain"/>
    <property type="match status" value="1"/>
</dbReference>
<gene>
    <name evidence="6" type="ORF">QWJ08_08055</name>
</gene>
<dbReference type="SUPFAM" id="SSF53850">
    <property type="entry name" value="Periplasmic binding protein-like II"/>
    <property type="match status" value="1"/>
</dbReference>
<name>A0ABT7XZY0_9VIBR</name>
<dbReference type="Gene3D" id="3.40.190.290">
    <property type="match status" value="1"/>
</dbReference>
<dbReference type="PANTHER" id="PTHR30537">
    <property type="entry name" value="HTH-TYPE TRANSCRIPTIONAL REGULATOR"/>
    <property type="match status" value="1"/>
</dbReference>
<sequence length="303" mass="34501">MKGSTYSQLTIFQTIASEGSVRGAARKLEMAPPSVSHALKQLETYVGVPLFTRNTRRIKLTEAGILLQKRTATAITNLDYAVESVKDLGEDPSGKVRITLPRFVFKFFLEPIYAEFCLRYPDIQLEINVSDATLNIIKEGYDLGIRLGDKVEQEMVARQLTPPTQEALFASKDYIERYGLPILPSDLHDHRLIQYRFLTSNELRPLTLVKSNETITVDMPVSLIVNDTYAAVDAAEKGLGIGRIIAPLVKEHFDDGRLQPVLPSYWISYPGFYLFYPQHSQKARRVRVFIDFLLEKSREIPFW</sequence>
<comment type="similarity">
    <text evidence="1">Belongs to the LysR transcriptional regulatory family.</text>
</comment>
<keyword evidence="2" id="KW-0805">Transcription regulation</keyword>
<dbReference type="Pfam" id="PF00126">
    <property type="entry name" value="HTH_1"/>
    <property type="match status" value="1"/>
</dbReference>
<feature type="domain" description="HTH lysR-type" evidence="5">
    <location>
        <begin position="1"/>
        <end position="61"/>
    </location>
</feature>
<keyword evidence="3" id="KW-0238">DNA-binding</keyword>
<evidence type="ECO:0000256" key="2">
    <source>
        <dbReference type="ARBA" id="ARBA00023015"/>
    </source>
</evidence>
<dbReference type="PRINTS" id="PR00039">
    <property type="entry name" value="HTHLYSR"/>
</dbReference>
<accession>A0ABT7XZY0</accession>
<dbReference type="Pfam" id="PF03466">
    <property type="entry name" value="LysR_substrate"/>
    <property type="match status" value="1"/>
</dbReference>
<protein>
    <submittedName>
        <fullName evidence="6">LysR family transcriptional regulator</fullName>
    </submittedName>
</protein>
<evidence type="ECO:0000259" key="5">
    <source>
        <dbReference type="PROSITE" id="PS50931"/>
    </source>
</evidence>
<dbReference type="Proteomes" id="UP001169719">
    <property type="component" value="Unassembled WGS sequence"/>
</dbReference>
<dbReference type="RefSeq" id="WP_289961465.1">
    <property type="nucleotide sequence ID" value="NZ_JAUEOZ010000001.1"/>
</dbReference>
<proteinExistence type="inferred from homology"/>
<dbReference type="InterPro" id="IPR058163">
    <property type="entry name" value="LysR-type_TF_proteobact-type"/>
</dbReference>
<evidence type="ECO:0000313" key="7">
    <source>
        <dbReference type="Proteomes" id="UP001169719"/>
    </source>
</evidence>
<dbReference type="PROSITE" id="PS50931">
    <property type="entry name" value="HTH_LYSR"/>
    <property type="match status" value="1"/>
</dbReference>
<dbReference type="Gene3D" id="1.10.10.10">
    <property type="entry name" value="Winged helix-like DNA-binding domain superfamily/Winged helix DNA-binding domain"/>
    <property type="match status" value="1"/>
</dbReference>
<keyword evidence="4" id="KW-0804">Transcription</keyword>
<dbReference type="EMBL" id="JAUEOZ010000001">
    <property type="protein sequence ID" value="MDN2481346.1"/>
    <property type="molecule type" value="Genomic_DNA"/>
</dbReference>
<evidence type="ECO:0000256" key="1">
    <source>
        <dbReference type="ARBA" id="ARBA00009437"/>
    </source>
</evidence>
<comment type="caution">
    <text evidence="6">The sequence shown here is derived from an EMBL/GenBank/DDBJ whole genome shotgun (WGS) entry which is preliminary data.</text>
</comment>
<evidence type="ECO:0000256" key="4">
    <source>
        <dbReference type="ARBA" id="ARBA00023163"/>
    </source>
</evidence>
<evidence type="ECO:0000256" key="3">
    <source>
        <dbReference type="ARBA" id="ARBA00023125"/>
    </source>
</evidence>
<evidence type="ECO:0000313" key="6">
    <source>
        <dbReference type="EMBL" id="MDN2481346.1"/>
    </source>
</evidence>
<dbReference type="InterPro" id="IPR000847">
    <property type="entry name" value="LysR_HTH_N"/>
</dbReference>
<dbReference type="InterPro" id="IPR036388">
    <property type="entry name" value="WH-like_DNA-bd_sf"/>
</dbReference>
<organism evidence="6 7">
    <name type="scientific">Vibrio agarivorans</name>
    <dbReference type="NCBI Taxonomy" id="153622"/>
    <lineage>
        <taxon>Bacteria</taxon>
        <taxon>Pseudomonadati</taxon>
        <taxon>Pseudomonadota</taxon>
        <taxon>Gammaproteobacteria</taxon>
        <taxon>Vibrionales</taxon>
        <taxon>Vibrionaceae</taxon>
        <taxon>Vibrio</taxon>
    </lineage>
</organism>
<dbReference type="InterPro" id="IPR036390">
    <property type="entry name" value="WH_DNA-bd_sf"/>
</dbReference>